<comment type="caution">
    <text evidence="4">The sequence shown here is derived from an EMBL/GenBank/DDBJ whole genome shotgun (WGS) entry which is preliminary data.</text>
</comment>
<dbReference type="Proteomes" id="UP000237819">
    <property type="component" value="Unassembled WGS sequence"/>
</dbReference>
<gene>
    <name evidence="4" type="ORF">C5Y93_21360</name>
</gene>
<accession>A0A2S8GI31</accession>
<feature type="signal peptide" evidence="2">
    <location>
        <begin position="1"/>
        <end position="24"/>
    </location>
</feature>
<dbReference type="Pfam" id="PF14240">
    <property type="entry name" value="YHYH"/>
    <property type="match status" value="1"/>
</dbReference>
<name>A0A2S8GI31_9BACT</name>
<feature type="region of interest" description="Disordered" evidence="1">
    <location>
        <begin position="295"/>
        <end position="328"/>
    </location>
</feature>
<sequence>MFRRKALTLLPMTMMIFVAGMALAQFGPQMRRHVTNQLQRLNLVPATETPKEASRVQIEVVGDRRVITANGIPDHKVGQFPNRGNPNQIEAQQYVYRIPAEPKAAARTTPLGMQNFGICLNGVPFDPGAAEWYQGDRQGGWQYEALSGAVPLGIDANHAHVQPNGAYHYHGLPSEFLKELGVPKNSHSPLIGWAADGFPIYALYGYKDPKDANSEIVELNSSYQLKQGARPGGSRGPGGKYDGTFLADYQFVSGQGDLDECNGRYCVTPDFPEGTYAYFLTQQWPVIPRAYRGTPSSDFARGPGRAGNGPGGNFPPGRGPGGFPPPRR</sequence>
<dbReference type="InterPro" id="IPR025924">
    <property type="entry name" value="YHYH_dom"/>
</dbReference>
<proteinExistence type="predicted"/>
<evidence type="ECO:0000313" key="4">
    <source>
        <dbReference type="EMBL" id="PQO44087.1"/>
    </source>
</evidence>
<evidence type="ECO:0000256" key="1">
    <source>
        <dbReference type="SAM" id="MobiDB-lite"/>
    </source>
</evidence>
<dbReference type="EMBL" id="PUHZ01000021">
    <property type="protein sequence ID" value="PQO44087.1"/>
    <property type="molecule type" value="Genomic_DNA"/>
</dbReference>
<evidence type="ECO:0000256" key="2">
    <source>
        <dbReference type="SAM" id="SignalP"/>
    </source>
</evidence>
<dbReference type="OrthoDB" id="9796530at2"/>
<dbReference type="RefSeq" id="WP_105337486.1">
    <property type="nucleotide sequence ID" value="NZ_PUHZ01000021.1"/>
</dbReference>
<organism evidence="4 5">
    <name type="scientific">Blastopirellula marina</name>
    <dbReference type="NCBI Taxonomy" id="124"/>
    <lineage>
        <taxon>Bacteria</taxon>
        <taxon>Pseudomonadati</taxon>
        <taxon>Planctomycetota</taxon>
        <taxon>Planctomycetia</taxon>
        <taxon>Pirellulales</taxon>
        <taxon>Pirellulaceae</taxon>
        <taxon>Blastopirellula</taxon>
    </lineage>
</organism>
<evidence type="ECO:0000313" key="5">
    <source>
        <dbReference type="Proteomes" id="UP000237819"/>
    </source>
</evidence>
<feature type="chain" id="PRO_5015648093" description="YHYH domain-containing protein" evidence="2">
    <location>
        <begin position="25"/>
        <end position="328"/>
    </location>
</feature>
<reference evidence="4 5" key="1">
    <citation type="submission" date="2018-02" db="EMBL/GenBank/DDBJ databases">
        <title>Comparative genomes isolates from brazilian mangrove.</title>
        <authorList>
            <person name="Araujo J.E."/>
            <person name="Taketani R.G."/>
            <person name="Silva M.C.P."/>
            <person name="Loureco M.V."/>
            <person name="Andreote F.D."/>
        </authorList>
    </citation>
    <scope>NUCLEOTIDE SEQUENCE [LARGE SCALE GENOMIC DNA]</scope>
    <source>
        <strain evidence="4 5">Nap-Phe MGV</strain>
    </source>
</reference>
<protein>
    <recommendedName>
        <fullName evidence="3">YHYH domain-containing protein</fullName>
    </recommendedName>
</protein>
<keyword evidence="2" id="KW-0732">Signal</keyword>
<feature type="compositionally biased region" description="Gly residues" evidence="1">
    <location>
        <begin position="304"/>
        <end position="314"/>
    </location>
</feature>
<evidence type="ECO:0000259" key="3">
    <source>
        <dbReference type="Pfam" id="PF14240"/>
    </source>
</evidence>
<dbReference type="AlphaFoldDB" id="A0A2S8GI31"/>
<feature type="domain" description="YHYH" evidence="3">
    <location>
        <begin position="96"/>
        <end position="293"/>
    </location>
</feature>